<dbReference type="AlphaFoldDB" id="A0A517N2G0"/>
<protein>
    <submittedName>
        <fullName evidence="2">Transposase IS200 like protein</fullName>
    </submittedName>
</protein>
<dbReference type="KEGG" id="amob:HG15A2_46550"/>
<dbReference type="GO" id="GO:0006313">
    <property type="term" value="P:DNA transposition"/>
    <property type="evidence" value="ECO:0007669"/>
    <property type="project" value="InterPro"/>
</dbReference>
<evidence type="ECO:0000313" key="3">
    <source>
        <dbReference type="Proteomes" id="UP000319852"/>
    </source>
</evidence>
<dbReference type="Gene3D" id="3.30.70.1290">
    <property type="entry name" value="Transposase IS200-like"/>
    <property type="match status" value="1"/>
</dbReference>
<evidence type="ECO:0000313" key="2">
    <source>
        <dbReference type="EMBL" id="QDT01313.1"/>
    </source>
</evidence>
<dbReference type="SUPFAM" id="SSF143422">
    <property type="entry name" value="Transposase IS200-like"/>
    <property type="match status" value="1"/>
</dbReference>
<dbReference type="InterPro" id="IPR036515">
    <property type="entry name" value="Transposase_17_sf"/>
</dbReference>
<dbReference type="GO" id="GO:0004803">
    <property type="term" value="F:transposase activity"/>
    <property type="evidence" value="ECO:0007669"/>
    <property type="project" value="InterPro"/>
</dbReference>
<dbReference type="InterPro" id="IPR002686">
    <property type="entry name" value="Transposase_17"/>
</dbReference>
<gene>
    <name evidence="2" type="ORF">HG15A2_46550</name>
</gene>
<sequence>MHKYVVFGLCANYAGGMPNYRRFFVPGGTFFFTLKTERNAPIFSQAPNVKLLGDVFRETKSRWPFEVNAVVLLPDHLHTIWSLPGGDANYSTRWAWLKKEFTKRYLDAGGVEQPTSLSRDKNRRRGVWQRRFWEHTCEDVEDFEAHFDYLHWNPVKHGYVECPHQWPHSSFHRWVGQGVYAKLWGCGTGQPKSAASVDDAGE</sequence>
<evidence type="ECO:0000259" key="1">
    <source>
        <dbReference type="SMART" id="SM01321"/>
    </source>
</evidence>
<proteinExistence type="predicted"/>
<feature type="domain" description="Transposase IS200-like" evidence="1">
    <location>
        <begin position="25"/>
        <end position="153"/>
    </location>
</feature>
<dbReference type="PANTHER" id="PTHR36966">
    <property type="entry name" value="REP-ASSOCIATED TYROSINE TRANSPOSASE"/>
    <property type="match status" value="1"/>
</dbReference>
<dbReference type="Proteomes" id="UP000319852">
    <property type="component" value="Chromosome"/>
</dbReference>
<accession>A0A517N2G0</accession>
<reference evidence="2 3" key="1">
    <citation type="submission" date="2019-02" db="EMBL/GenBank/DDBJ databases">
        <title>Deep-cultivation of Planctomycetes and their phenomic and genomic characterization uncovers novel biology.</title>
        <authorList>
            <person name="Wiegand S."/>
            <person name="Jogler M."/>
            <person name="Boedeker C."/>
            <person name="Pinto D."/>
            <person name="Vollmers J."/>
            <person name="Rivas-Marin E."/>
            <person name="Kohn T."/>
            <person name="Peeters S.H."/>
            <person name="Heuer A."/>
            <person name="Rast P."/>
            <person name="Oberbeckmann S."/>
            <person name="Bunk B."/>
            <person name="Jeske O."/>
            <person name="Meyerdierks A."/>
            <person name="Storesund J.E."/>
            <person name="Kallscheuer N."/>
            <person name="Luecker S."/>
            <person name="Lage O.M."/>
            <person name="Pohl T."/>
            <person name="Merkel B.J."/>
            <person name="Hornburger P."/>
            <person name="Mueller R.-W."/>
            <person name="Bruemmer F."/>
            <person name="Labrenz M."/>
            <person name="Spormann A.M."/>
            <person name="Op den Camp H."/>
            <person name="Overmann J."/>
            <person name="Amann R."/>
            <person name="Jetten M.S.M."/>
            <person name="Mascher T."/>
            <person name="Medema M.H."/>
            <person name="Devos D.P."/>
            <person name="Kaster A.-K."/>
            <person name="Ovreas L."/>
            <person name="Rohde M."/>
            <person name="Galperin M.Y."/>
            <person name="Jogler C."/>
        </authorList>
    </citation>
    <scope>NUCLEOTIDE SEQUENCE [LARGE SCALE GENOMIC DNA]</scope>
    <source>
        <strain evidence="2 3">HG15A2</strain>
    </source>
</reference>
<dbReference type="EMBL" id="CP036263">
    <property type="protein sequence ID" value="QDT01313.1"/>
    <property type="molecule type" value="Genomic_DNA"/>
</dbReference>
<dbReference type="PANTHER" id="PTHR36966:SF1">
    <property type="entry name" value="REP-ASSOCIATED TYROSINE TRANSPOSASE"/>
    <property type="match status" value="1"/>
</dbReference>
<dbReference type="GO" id="GO:0043565">
    <property type="term" value="F:sequence-specific DNA binding"/>
    <property type="evidence" value="ECO:0007669"/>
    <property type="project" value="TreeGrafter"/>
</dbReference>
<name>A0A517N2G0_9BACT</name>
<keyword evidence="3" id="KW-1185">Reference proteome</keyword>
<dbReference type="SMART" id="SM01321">
    <property type="entry name" value="Y1_Tnp"/>
    <property type="match status" value="1"/>
</dbReference>
<organism evidence="2 3">
    <name type="scientific">Adhaeretor mobilis</name>
    <dbReference type="NCBI Taxonomy" id="1930276"/>
    <lineage>
        <taxon>Bacteria</taxon>
        <taxon>Pseudomonadati</taxon>
        <taxon>Planctomycetota</taxon>
        <taxon>Planctomycetia</taxon>
        <taxon>Pirellulales</taxon>
        <taxon>Lacipirellulaceae</taxon>
        <taxon>Adhaeretor</taxon>
    </lineage>
</organism>
<dbReference type="NCBIfam" id="NF047646">
    <property type="entry name" value="REP_Tyr_transpos"/>
    <property type="match status" value="1"/>
</dbReference>
<dbReference type="InterPro" id="IPR052715">
    <property type="entry name" value="RAYT_transposase"/>
</dbReference>